<keyword evidence="12" id="KW-1185">Reference proteome</keyword>
<dbReference type="Proteomes" id="UP000578531">
    <property type="component" value="Unassembled WGS sequence"/>
</dbReference>
<protein>
    <recommendedName>
        <fullName evidence="10">Ribosomal protein/NADH dehydrogenase domain-containing protein</fullName>
    </recommendedName>
</protein>
<keyword evidence="6" id="KW-0999">Mitochondrion inner membrane</keyword>
<evidence type="ECO:0000313" key="12">
    <source>
        <dbReference type="Proteomes" id="UP000578531"/>
    </source>
</evidence>
<dbReference type="GeneID" id="59283746"/>
<dbReference type="RefSeq" id="XP_037168803.1">
    <property type="nucleotide sequence ID" value="XM_037304008.1"/>
</dbReference>
<comment type="function">
    <text evidence="1">Accessory subunit of the mitochondrial membrane respiratory chain NADH dehydrogenase (Complex I), that is believed not to be involved in catalysis. Complex I functions in the transfer of electrons from NADH to the respiratory chain. The immediate electron acceptor for the enzyme is believed to be ubiquinone.</text>
</comment>
<evidence type="ECO:0000256" key="9">
    <source>
        <dbReference type="ARBA" id="ARBA00023136"/>
    </source>
</evidence>
<gene>
    <name evidence="11" type="ORF">HO173_002072</name>
</gene>
<evidence type="ECO:0000256" key="3">
    <source>
        <dbReference type="ARBA" id="ARBA00008939"/>
    </source>
</evidence>
<dbReference type="SUPFAM" id="SSF52833">
    <property type="entry name" value="Thioredoxin-like"/>
    <property type="match status" value="1"/>
</dbReference>
<reference evidence="11 12" key="1">
    <citation type="journal article" date="2020" name="Genomics">
        <title>Complete, high-quality genomes from long-read metagenomic sequencing of two wolf lichen thalli reveals enigmatic genome architecture.</title>
        <authorList>
            <person name="McKenzie S.K."/>
            <person name="Walston R.F."/>
            <person name="Allen J.L."/>
        </authorList>
    </citation>
    <scope>NUCLEOTIDE SEQUENCE [LARGE SCALE GENOMIC DNA]</scope>
    <source>
        <strain evidence="11">WasteWater2</strain>
    </source>
</reference>
<organism evidence="11 12">
    <name type="scientific">Letharia columbiana</name>
    <dbReference type="NCBI Taxonomy" id="112416"/>
    <lineage>
        <taxon>Eukaryota</taxon>
        <taxon>Fungi</taxon>
        <taxon>Dikarya</taxon>
        <taxon>Ascomycota</taxon>
        <taxon>Pezizomycotina</taxon>
        <taxon>Lecanoromycetes</taxon>
        <taxon>OSLEUM clade</taxon>
        <taxon>Lecanoromycetidae</taxon>
        <taxon>Lecanorales</taxon>
        <taxon>Lecanorineae</taxon>
        <taxon>Parmeliaceae</taxon>
        <taxon>Letharia</taxon>
    </lineage>
</organism>
<keyword evidence="5" id="KW-0679">Respiratory chain</keyword>
<evidence type="ECO:0000256" key="2">
    <source>
        <dbReference type="ARBA" id="ARBA00004443"/>
    </source>
</evidence>
<evidence type="ECO:0000256" key="8">
    <source>
        <dbReference type="ARBA" id="ARBA00023128"/>
    </source>
</evidence>
<name>A0A8H6L8E8_9LECA</name>
<sequence length="94" mass="10887">MSGKYAFTKSLKEVRFLFCQTSDHSAATRSFLIRAYPTMKKNNPHTPIMLREALDTEPTVFARYEYGKEKRESLSGLNDKEIEERITVLVKEPV</sequence>
<dbReference type="InterPro" id="IPR036249">
    <property type="entry name" value="Thioredoxin-like_sf"/>
</dbReference>
<dbReference type="PANTHER" id="PTHR12878:SF0">
    <property type="entry name" value="NADH DEHYDROGENASE [UBIQUINONE] 1 ALPHA SUBCOMPLEX SUBUNIT 2"/>
    <property type="match status" value="1"/>
</dbReference>
<dbReference type="Pfam" id="PF05047">
    <property type="entry name" value="L51_S25_CI-B8"/>
    <property type="match status" value="1"/>
</dbReference>
<dbReference type="PIRSF" id="PIRSF005822">
    <property type="entry name" value="NDUA2"/>
    <property type="match status" value="1"/>
</dbReference>
<evidence type="ECO:0000256" key="7">
    <source>
        <dbReference type="ARBA" id="ARBA00022982"/>
    </source>
</evidence>
<evidence type="ECO:0000256" key="1">
    <source>
        <dbReference type="ARBA" id="ARBA00003195"/>
    </source>
</evidence>
<keyword evidence="7" id="KW-0249">Electron transport</keyword>
<comment type="caution">
    <text evidence="11">The sequence shown here is derived from an EMBL/GenBank/DDBJ whole genome shotgun (WGS) entry which is preliminary data.</text>
</comment>
<keyword evidence="9" id="KW-0472">Membrane</keyword>
<evidence type="ECO:0000256" key="5">
    <source>
        <dbReference type="ARBA" id="ARBA00022660"/>
    </source>
</evidence>
<dbReference type="InterPro" id="IPR016464">
    <property type="entry name" value="NADH_Ub_cplx-1_asu_su-2"/>
</dbReference>
<feature type="domain" description="Ribosomal protein/NADH dehydrogenase" evidence="10">
    <location>
        <begin position="20"/>
        <end position="93"/>
    </location>
</feature>
<evidence type="ECO:0000256" key="4">
    <source>
        <dbReference type="ARBA" id="ARBA00022448"/>
    </source>
</evidence>
<dbReference type="FunFam" id="3.40.30.10:FF:000219">
    <property type="entry name" value="NADH-ubiquinone oxidoreductase 10.5 kDa subunit"/>
    <property type="match status" value="1"/>
</dbReference>
<accession>A0A8H6L8E8</accession>
<proteinExistence type="inferred from homology"/>
<keyword evidence="8" id="KW-0496">Mitochondrion</keyword>
<dbReference type="PANTHER" id="PTHR12878">
    <property type="entry name" value="NADH-UBIQUINONE OXIDOREDUCTASE B8 SUBUNIT"/>
    <property type="match status" value="1"/>
</dbReference>
<dbReference type="GO" id="GO:0005743">
    <property type="term" value="C:mitochondrial inner membrane"/>
    <property type="evidence" value="ECO:0007669"/>
    <property type="project" value="UniProtKB-SubCell"/>
</dbReference>
<dbReference type="SMART" id="SM00916">
    <property type="entry name" value="L51_S25_CI-B8"/>
    <property type="match status" value="1"/>
</dbReference>
<comment type="similarity">
    <text evidence="3">Belongs to the complex I NDUFA2 subunit family.</text>
</comment>
<dbReference type="Gene3D" id="3.40.30.10">
    <property type="entry name" value="Glutaredoxin"/>
    <property type="match status" value="1"/>
</dbReference>
<dbReference type="InterPro" id="IPR007741">
    <property type="entry name" value="Ribosomal_mL43/mS25/NADH_DH"/>
</dbReference>
<evidence type="ECO:0000256" key="6">
    <source>
        <dbReference type="ARBA" id="ARBA00022792"/>
    </source>
</evidence>
<keyword evidence="4" id="KW-0813">Transport</keyword>
<comment type="subcellular location">
    <subcellularLocation>
        <location evidence="2">Mitochondrion inner membrane</location>
        <topology evidence="2">Peripheral membrane protein</topology>
        <orientation evidence="2">Matrix side</orientation>
    </subcellularLocation>
</comment>
<dbReference type="AlphaFoldDB" id="A0A8H6L8E8"/>
<evidence type="ECO:0000313" key="11">
    <source>
        <dbReference type="EMBL" id="KAF6239528.1"/>
    </source>
</evidence>
<dbReference type="OrthoDB" id="10250268at2759"/>
<dbReference type="EMBL" id="JACCJC010000005">
    <property type="protein sequence ID" value="KAF6239528.1"/>
    <property type="molecule type" value="Genomic_DNA"/>
</dbReference>
<evidence type="ECO:0000259" key="10">
    <source>
        <dbReference type="SMART" id="SM00916"/>
    </source>
</evidence>